<gene>
    <name evidence="2" type="ORF">EVAR_95549_1</name>
</gene>
<dbReference type="OrthoDB" id="8159865at2759"/>
<sequence>MPVLPPDCTVKGTQTLLVTPIIACLRMYIVYSSQSHLPNHEHGGGRPANPMEDERNVVPARWVPSALCSLRSRITRRRVSRKVDWTVWSNLMAGPFTGLESIGLFLLGSSQWTIRPKDSSISFKEMSGASSPMFIPLGPAPLRAPPHVRRAAKTGEFQRAPLRIQKLESGKDNVCQESQSLSSVRTQIDKNSTTGTSDDHFDDDEINSEIKTPVPVPDLNLLLRS</sequence>
<comment type="caution">
    <text evidence="2">The sequence shown here is derived from an EMBL/GenBank/DDBJ whole genome shotgun (WGS) entry which is preliminary data.</text>
</comment>
<accession>A0A4C1SNK7</accession>
<proteinExistence type="predicted"/>
<evidence type="ECO:0000313" key="2">
    <source>
        <dbReference type="EMBL" id="GBP02808.1"/>
    </source>
</evidence>
<name>A0A4C1SNK7_EUMVA</name>
<feature type="region of interest" description="Disordered" evidence="1">
    <location>
        <begin position="170"/>
        <end position="216"/>
    </location>
</feature>
<evidence type="ECO:0000256" key="1">
    <source>
        <dbReference type="SAM" id="MobiDB-lite"/>
    </source>
</evidence>
<evidence type="ECO:0000313" key="3">
    <source>
        <dbReference type="Proteomes" id="UP000299102"/>
    </source>
</evidence>
<protein>
    <submittedName>
        <fullName evidence="2">Uncharacterized protein</fullName>
    </submittedName>
</protein>
<reference evidence="2 3" key="1">
    <citation type="journal article" date="2019" name="Commun. Biol.">
        <title>The bagworm genome reveals a unique fibroin gene that provides high tensile strength.</title>
        <authorList>
            <person name="Kono N."/>
            <person name="Nakamura H."/>
            <person name="Ohtoshi R."/>
            <person name="Tomita M."/>
            <person name="Numata K."/>
            <person name="Arakawa K."/>
        </authorList>
    </citation>
    <scope>NUCLEOTIDE SEQUENCE [LARGE SCALE GENOMIC DNA]</scope>
</reference>
<organism evidence="2 3">
    <name type="scientific">Eumeta variegata</name>
    <name type="common">Bagworm moth</name>
    <name type="synonym">Eumeta japonica</name>
    <dbReference type="NCBI Taxonomy" id="151549"/>
    <lineage>
        <taxon>Eukaryota</taxon>
        <taxon>Metazoa</taxon>
        <taxon>Ecdysozoa</taxon>
        <taxon>Arthropoda</taxon>
        <taxon>Hexapoda</taxon>
        <taxon>Insecta</taxon>
        <taxon>Pterygota</taxon>
        <taxon>Neoptera</taxon>
        <taxon>Endopterygota</taxon>
        <taxon>Lepidoptera</taxon>
        <taxon>Glossata</taxon>
        <taxon>Ditrysia</taxon>
        <taxon>Tineoidea</taxon>
        <taxon>Psychidae</taxon>
        <taxon>Oiketicinae</taxon>
        <taxon>Eumeta</taxon>
    </lineage>
</organism>
<dbReference type="EMBL" id="BGZK01003588">
    <property type="protein sequence ID" value="GBP02808.1"/>
    <property type="molecule type" value="Genomic_DNA"/>
</dbReference>
<feature type="compositionally biased region" description="Polar residues" evidence="1">
    <location>
        <begin position="175"/>
        <end position="196"/>
    </location>
</feature>
<keyword evidence="3" id="KW-1185">Reference proteome</keyword>
<dbReference type="Proteomes" id="UP000299102">
    <property type="component" value="Unassembled WGS sequence"/>
</dbReference>
<dbReference type="AlphaFoldDB" id="A0A4C1SNK7"/>